<dbReference type="PROSITE" id="PS51257">
    <property type="entry name" value="PROKAR_LIPOPROTEIN"/>
    <property type="match status" value="1"/>
</dbReference>
<keyword evidence="1" id="KW-0479">Metal-binding</keyword>
<dbReference type="Pfam" id="PF00264">
    <property type="entry name" value="Tyrosinase"/>
    <property type="match status" value="1"/>
</dbReference>
<dbReference type="InterPro" id="IPR008922">
    <property type="entry name" value="Di-copper_centre_dom_sf"/>
</dbReference>
<evidence type="ECO:0000256" key="3">
    <source>
        <dbReference type="SAM" id="SignalP"/>
    </source>
</evidence>
<dbReference type="EMBL" id="JADGJQ010000001">
    <property type="protein sequence ID" value="KAJ3185560.1"/>
    <property type="molecule type" value="Genomic_DNA"/>
</dbReference>
<keyword evidence="2" id="KW-0186">Copper</keyword>
<name>A0AAD5XR56_9FUNG</name>
<dbReference type="GO" id="GO:0046872">
    <property type="term" value="F:metal ion binding"/>
    <property type="evidence" value="ECO:0007669"/>
    <property type="project" value="UniProtKB-KW"/>
</dbReference>
<feature type="signal peptide" evidence="3">
    <location>
        <begin position="1"/>
        <end position="20"/>
    </location>
</feature>
<gene>
    <name evidence="5" type="ORF">HDU87_000183</name>
</gene>
<proteinExistence type="predicted"/>
<keyword evidence="6" id="KW-1185">Reference proteome</keyword>
<evidence type="ECO:0000313" key="6">
    <source>
        <dbReference type="Proteomes" id="UP001212152"/>
    </source>
</evidence>
<dbReference type="InterPro" id="IPR050316">
    <property type="entry name" value="Tyrosinase/Hemocyanin"/>
</dbReference>
<evidence type="ECO:0000313" key="5">
    <source>
        <dbReference type="EMBL" id="KAJ3185560.1"/>
    </source>
</evidence>
<evidence type="ECO:0000256" key="2">
    <source>
        <dbReference type="ARBA" id="ARBA00023008"/>
    </source>
</evidence>
<feature type="chain" id="PRO_5041982064" description="Tyrosinase copper-binding domain-containing protein" evidence="3">
    <location>
        <begin position="21"/>
        <end position="273"/>
    </location>
</feature>
<dbReference type="PANTHER" id="PTHR11474">
    <property type="entry name" value="TYROSINASE FAMILY MEMBER"/>
    <property type="match status" value="1"/>
</dbReference>
<protein>
    <recommendedName>
        <fullName evidence="4">Tyrosinase copper-binding domain-containing protein</fullName>
    </recommendedName>
</protein>
<feature type="domain" description="Tyrosinase copper-binding" evidence="4">
    <location>
        <begin position="60"/>
        <end position="232"/>
    </location>
</feature>
<dbReference type="AlphaFoldDB" id="A0AAD5XR56"/>
<dbReference type="Gene3D" id="1.10.1280.10">
    <property type="entry name" value="Di-copper center containing domain from catechol oxidase"/>
    <property type="match status" value="1"/>
</dbReference>
<accession>A0AAD5XR56</accession>
<dbReference type="GO" id="GO:0016491">
    <property type="term" value="F:oxidoreductase activity"/>
    <property type="evidence" value="ECO:0007669"/>
    <property type="project" value="InterPro"/>
</dbReference>
<dbReference type="InterPro" id="IPR002227">
    <property type="entry name" value="Tyrosinase_Cu-bd"/>
</dbReference>
<organism evidence="5 6">
    <name type="scientific">Geranomyces variabilis</name>
    <dbReference type="NCBI Taxonomy" id="109894"/>
    <lineage>
        <taxon>Eukaryota</taxon>
        <taxon>Fungi</taxon>
        <taxon>Fungi incertae sedis</taxon>
        <taxon>Chytridiomycota</taxon>
        <taxon>Chytridiomycota incertae sedis</taxon>
        <taxon>Chytridiomycetes</taxon>
        <taxon>Spizellomycetales</taxon>
        <taxon>Powellomycetaceae</taxon>
        <taxon>Geranomyces</taxon>
    </lineage>
</organism>
<sequence>MVYMKLSLVTFVASAALASAACKGAVNTRQNWLDMKPTAQAQYIAGVKLLHTPNAQGVSKLDEIGWMHNFNFANAHQAPHTLAWHRVLLRQYETALQTVTNDSTLAIPYWDWSADSQNPGASKVLDTFGHDGDAKQNMCITDGAFANWAVKVDDNGNSAPAHCLSRDWSSASGGMNQLHSFIAPEVLAEAFKETEYDNFRQRVESVPHNHLHNAMAGDMGGGWSPTDSIFWLQEIKCLSNSSTLLGTYIQWYRRRTGSTPFVIVLLYNIWYAR</sequence>
<dbReference type="PANTHER" id="PTHR11474:SF126">
    <property type="entry name" value="TYROSINASE-LIKE PROTEIN TYR-1-RELATED"/>
    <property type="match status" value="1"/>
</dbReference>
<keyword evidence="3" id="KW-0732">Signal</keyword>
<reference evidence="5" key="1">
    <citation type="submission" date="2020-05" db="EMBL/GenBank/DDBJ databases">
        <title>Phylogenomic resolution of chytrid fungi.</title>
        <authorList>
            <person name="Stajich J.E."/>
            <person name="Amses K."/>
            <person name="Simmons R."/>
            <person name="Seto K."/>
            <person name="Myers J."/>
            <person name="Bonds A."/>
            <person name="Quandt C.A."/>
            <person name="Barry K."/>
            <person name="Liu P."/>
            <person name="Grigoriev I."/>
            <person name="Longcore J.E."/>
            <person name="James T.Y."/>
        </authorList>
    </citation>
    <scope>NUCLEOTIDE SEQUENCE</scope>
    <source>
        <strain evidence="5">JEL0379</strain>
    </source>
</reference>
<comment type="caution">
    <text evidence="5">The sequence shown here is derived from an EMBL/GenBank/DDBJ whole genome shotgun (WGS) entry which is preliminary data.</text>
</comment>
<dbReference type="Proteomes" id="UP001212152">
    <property type="component" value="Unassembled WGS sequence"/>
</dbReference>
<evidence type="ECO:0000256" key="1">
    <source>
        <dbReference type="ARBA" id="ARBA00022723"/>
    </source>
</evidence>
<evidence type="ECO:0000259" key="4">
    <source>
        <dbReference type="Pfam" id="PF00264"/>
    </source>
</evidence>
<dbReference type="SUPFAM" id="SSF48056">
    <property type="entry name" value="Di-copper centre-containing domain"/>
    <property type="match status" value="1"/>
</dbReference>